<name>A0A0G1DR43_9BACT</name>
<dbReference type="InterPro" id="IPR029062">
    <property type="entry name" value="Class_I_gatase-like"/>
</dbReference>
<dbReference type="Proteomes" id="UP000034646">
    <property type="component" value="Unassembled WGS sequence"/>
</dbReference>
<dbReference type="GO" id="GO:0006508">
    <property type="term" value="P:proteolysis"/>
    <property type="evidence" value="ECO:0007669"/>
    <property type="project" value="UniProtKB-KW"/>
</dbReference>
<dbReference type="EMBL" id="LCFS01000014">
    <property type="protein sequence ID" value="KKT00043.1"/>
    <property type="molecule type" value="Genomic_DNA"/>
</dbReference>
<dbReference type="PANTHER" id="PTHR20842">
    <property type="entry name" value="PROTEASE S51 ALPHA-ASPARTYL DIPEPTIDASE"/>
    <property type="match status" value="1"/>
</dbReference>
<organism evidence="5 6">
    <name type="scientific">Candidatus Nomurabacteria bacterium GW2011_GWA2_43_15</name>
    <dbReference type="NCBI Taxonomy" id="1618738"/>
    <lineage>
        <taxon>Bacteria</taxon>
        <taxon>Candidatus Nomuraibacteriota</taxon>
    </lineage>
</organism>
<evidence type="ECO:0000256" key="4">
    <source>
        <dbReference type="ARBA" id="ARBA00022825"/>
    </source>
</evidence>
<keyword evidence="4" id="KW-0720">Serine protease</keyword>
<reference evidence="5 6" key="1">
    <citation type="journal article" date="2015" name="Nature">
        <title>rRNA introns, odd ribosomes, and small enigmatic genomes across a large radiation of phyla.</title>
        <authorList>
            <person name="Brown C.T."/>
            <person name="Hug L.A."/>
            <person name="Thomas B.C."/>
            <person name="Sharon I."/>
            <person name="Castelle C.J."/>
            <person name="Singh A."/>
            <person name="Wilkins M.J."/>
            <person name="Williams K.H."/>
            <person name="Banfield J.F."/>
        </authorList>
    </citation>
    <scope>NUCLEOTIDE SEQUENCE [LARGE SCALE GENOMIC DNA]</scope>
</reference>
<protein>
    <submittedName>
        <fullName evidence="5">Peptidase S51 dipeptidase E</fullName>
    </submittedName>
</protein>
<dbReference type="PANTHER" id="PTHR20842:SF0">
    <property type="entry name" value="ALPHA-ASPARTYL DIPEPTIDASE"/>
    <property type="match status" value="1"/>
</dbReference>
<sequence length="220" mass="24831">MKLLLTSGGITNKKIADALLDLVGKKAEEINIAFIPTAANANRDNKIYFIDNLYQLKQQKYKMIDIVDISALPKWNWQPRLEAADVLFFEGGDSSHLMRWVEESGLKELLPEFLKTRVWVGVSAGSIITNPTLASSNKEKALSYKERFRYEAKNGLGLVDFYFRPHLNNPDQSHASEKIVRETAKTLPGVLYALDDKMALKVVDDKVEIVGEGEYLVLNK</sequence>
<keyword evidence="3" id="KW-0378">Hydrolase</keyword>
<dbReference type="AlphaFoldDB" id="A0A0G1DR43"/>
<dbReference type="Gene3D" id="3.40.50.880">
    <property type="match status" value="1"/>
</dbReference>
<dbReference type="STRING" id="1618738.UV76_C0014G0022"/>
<comment type="similarity">
    <text evidence="1">Belongs to the peptidase S51 family.</text>
</comment>
<evidence type="ECO:0000313" key="5">
    <source>
        <dbReference type="EMBL" id="KKT00043.1"/>
    </source>
</evidence>
<gene>
    <name evidence="5" type="ORF">UV76_C0014G0022</name>
</gene>
<proteinExistence type="inferred from homology"/>
<accession>A0A0G1DR43</accession>
<evidence type="ECO:0000313" key="6">
    <source>
        <dbReference type="Proteomes" id="UP000034646"/>
    </source>
</evidence>
<keyword evidence="2" id="KW-0645">Protease</keyword>
<evidence type="ECO:0000256" key="3">
    <source>
        <dbReference type="ARBA" id="ARBA00022801"/>
    </source>
</evidence>
<dbReference type="InterPro" id="IPR005320">
    <property type="entry name" value="Peptidase_S51"/>
</dbReference>
<dbReference type="GO" id="GO:0008236">
    <property type="term" value="F:serine-type peptidase activity"/>
    <property type="evidence" value="ECO:0007669"/>
    <property type="project" value="UniProtKB-KW"/>
</dbReference>
<evidence type="ECO:0000256" key="2">
    <source>
        <dbReference type="ARBA" id="ARBA00022670"/>
    </source>
</evidence>
<comment type="caution">
    <text evidence="5">The sequence shown here is derived from an EMBL/GenBank/DDBJ whole genome shotgun (WGS) entry which is preliminary data.</text>
</comment>
<dbReference type="SUPFAM" id="SSF52317">
    <property type="entry name" value="Class I glutamine amidotransferase-like"/>
    <property type="match status" value="1"/>
</dbReference>
<evidence type="ECO:0000256" key="1">
    <source>
        <dbReference type="ARBA" id="ARBA00006534"/>
    </source>
</evidence>
<dbReference type="Pfam" id="PF03575">
    <property type="entry name" value="Peptidase_S51"/>
    <property type="match status" value="1"/>
</dbReference>